<evidence type="ECO:0000256" key="1">
    <source>
        <dbReference type="ARBA" id="ARBA00004567"/>
    </source>
</evidence>
<dbReference type="GO" id="GO:0051028">
    <property type="term" value="P:mRNA transport"/>
    <property type="evidence" value="ECO:0007669"/>
    <property type="project" value="UniProtKB-KW"/>
</dbReference>
<dbReference type="SUPFAM" id="SSF82215">
    <property type="entry name" value="C-terminal autoproteolytic domain of nucleoporin nup98"/>
    <property type="match status" value="1"/>
</dbReference>
<comment type="subcellular location">
    <subcellularLocation>
        <location evidence="1">Nucleus</location>
        <location evidence="1">Nuclear pore complex</location>
    </subcellularLocation>
</comment>
<feature type="region of interest" description="Disordered" evidence="9">
    <location>
        <begin position="102"/>
        <end position="124"/>
    </location>
</feature>
<accession>H3GCS1</accession>
<keyword evidence="7" id="KW-0906">Nuclear pore complex</keyword>
<evidence type="ECO:0000259" key="10">
    <source>
        <dbReference type="PROSITE" id="PS51434"/>
    </source>
</evidence>
<keyword evidence="6" id="KW-0811">Translocation</keyword>
<dbReference type="GO" id="GO:0008139">
    <property type="term" value="F:nuclear localization sequence binding"/>
    <property type="evidence" value="ECO:0000318"/>
    <property type="project" value="GO_Central"/>
</dbReference>
<keyword evidence="5" id="KW-0653">Protein transport</keyword>
<dbReference type="STRING" id="164328.H3GCS1"/>
<feature type="compositionally biased region" description="Low complexity" evidence="9">
    <location>
        <begin position="391"/>
        <end position="411"/>
    </location>
</feature>
<dbReference type="OMA" id="WAENASE"/>
<feature type="domain" description="Peptidase S59" evidence="10">
    <location>
        <begin position="613"/>
        <end position="747"/>
    </location>
</feature>
<evidence type="ECO:0000256" key="2">
    <source>
        <dbReference type="ARBA" id="ARBA00008926"/>
    </source>
</evidence>
<dbReference type="GO" id="GO:0034398">
    <property type="term" value="P:telomere tethering at nuclear periphery"/>
    <property type="evidence" value="ECO:0000318"/>
    <property type="project" value="GO_Central"/>
</dbReference>
<feature type="compositionally biased region" description="Polar residues" evidence="9">
    <location>
        <begin position="342"/>
        <end position="367"/>
    </location>
</feature>
<comment type="similarity">
    <text evidence="2">Belongs to the nucleoporin GLFG family.</text>
</comment>
<dbReference type="Pfam" id="PF04096">
    <property type="entry name" value="Nucleoporin2"/>
    <property type="match status" value="1"/>
</dbReference>
<dbReference type="PANTHER" id="PTHR23198:SF6">
    <property type="entry name" value="NUCLEAR PORE COMPLEX PROTEIN NUP98-NUP96"/>
    <property type="match status" value="1"/>
</dbReference>
<keyword evidence="8" id="KW-0539">Nucleus</keyword>
<dbReference type="InParanoid" id="H3GCS1"/>
<keyword evidence="3" id="KW-0813">Transport</keyword>
<dbReference type="InterPro" id="IPR037665">
    <property type="entry name" value="Nucleoporin_S59-like"/>
</dbReference>
<dbReference type="RefSeq" id="XP_067741623.1">
    <property type="nucleotide sequence ID" value="XM_067895402.1"/>
</dbReference>
<organism evidence="11 12">
    <name type="scientific">Phytophthora ramorum</name>
    <name type="common">Sudden oak death agent</name>
    <dbReference type="NCBI Taxonomy" id="164328"/>
    <lineage>
        <taxon>Eukaryota</taxon>
        <taxon>Sar</taxon>
        <taxon>Stramenopiles</taxon>
        <taxon>Oomycota</taxon>
        <taxon>Peronosporomycetes</taxon>
        <taxon>Peronosporales</taxon>
        <taxon>Peronosporaceae</taxon>
        <taxon>Phytophthora</taxon>
    </lineage>
</organism>
<feature type="compositionally biased region" description="Low complexity" evidence="9">
    <location>
        <begin position="102"/>
        <end position="111"/>
    </location>
</feature>
<dbReference type="GO" id="GO:0006405">
    <property type="term" value="P:RNA export from nucleus"/>
    <property type="evidence" value="ECO:0000318"/>
    <property type="project" value="GO_Central"/>
</dbReference>
<dbReference type="Proteomes" id="UP000005238">
    <property type="component" value="Unassembled WGS sequence"/>
</dbReference>
<dbReference type="InterPro" id="IPR007230">
    <property type="entry name" value="Nup98_auto-Pept-S59_dom"/>
</dbReference>
<evidence type="ECO:0000256" key="8">
    <source>
        <dbReference type="ARBA" id="ARBA00023242"/>
    </source>
</evidence>
<feature type="region of interest" description="Disordered" evidence="9">
    <location>
        <begin position="338"/>
        <end position="411"/>
    </location>
</feature>
<dbReference type="GO" id="GO:0017056">
    <property type="term" value="F:structural constituent of nuclear pore"/>
    <property type="evidence" value="ECO:0000318"/>
    <property type="project" value="GO_Central"/>
</dbReference>
<evidence type="ECO:0000256" key="9">
    <source>
        <dbReference type="SAM" id="MobiDB-lite"/>
    </source>
</evidence>
<keyword evidence="4" id="KW-0509">mRNA transport</keyword>
<dbReference type="OrthoDB" id="128574at2759"/>
<evidence type="ECO:0000313" key="11">
    <source>
        <dbReference type="EnsemblProtists" id="Phyra73296"/>
    </source>
</evidence>
<reference evidence="12" key="1">
    <citation type="journal article" date="2006" name="Science">
        <title>Phytophthora genome sequences uncover evolutionary origins and mechanisms of pathogenesis.</title>
        <authorList>
            <person name="Tyler B.M."/>
            <person name="Tripathy S."/>
            <person name="Zhang X."/>
            <person name="Dehal P."/>
            <person name="Jiang R.H."/>
            <person name="Aerts A."/>
            <person name="Arredondo F.D."/>
            <person name="Baxter L."/>
            <person name="Bensasson D."/>
            <person name="Beynon J.L."/>
            <person name="Chapman J."/>
            <person name="Damasceno C.M."/>
            <person name="Dorrance A.E."/>
            <person name="Dou D."/>
            <person name="Dickerman A.W."/>
            <person name="Dubchak I.L."/>
            <person name="Garbelotto M."/>
            <person name="Gijzen M."/>
            <person name="Gordon S.G."/>
            <person name="Govers F."/>
            <person name="Grunwald N.J."/>
            <person name="Huang W."/>
            <person name="Ivors K.L."/>
            <person name="Jones R.W."/>
            <person name="Kamoun S."/>
            <person name="Krampis K."/>
            <person name="Lamour K.H."/>
            <person name="Lee M.K."/>
            <person name="McDonald W.H."/>
            <person name="Medina M."/>
            <person name="Meijer H.J."/>
            <person name="Nordberg E.K."/>
            <person name="Maclean D.J."/>
            <person name="Ospina-Giraldo M.D."/>
            <person name="Morris P.F."/>
            <person name="Phuntumart V."/>
            <person name="Putnam N.H."/>
            <person name="Rash S."/>
            <person name="Rose J.K."/>
            <person name="Sakihama Y."/>
            <person name="Salamov A.A."/>
            <person name="Savidor A."/>
            <person name="Scheuring C.F."/>
            <person name="Smith B.M."/>
            <person name="Sobral B.W."/>
            <person name="Terry A."/>
            <person name="Torto-Alalibo T.A."/>
            <person name="Win J."/>
            <person name="Xu Z."/>
            <person name="Zhang H."/>
            <person name="Grigoriev I.V."/>
            <person name="Rokhsar D.S."/>
            <person name="Boore J.L."/>
        </authorList>
    </citation>
    <scope>NUCLEOTIDE SEQUENCE [LARGE SCALE GENOMIC DNA]</scope>
    <source>
        <strain evidence="12">Pr102</strain>
    </source>
</reference>
<dbReference type="eggNOG" id="KOG0845">
    <property type="taxonomic scope" value="Eukaryota"/>
</dbReference>
<dbReference type="GO" id="GO:0006606">
    <property type="term" value="P:protein import into nucleus"/>
    <property type="evidence" value="ECO:0000318"/>
    <property type="project" value="GO_Central"/>
</dbReference>
<feature type="compositionally biased region" description="Polar residues" evidence="9">
    <location>
        <begin position="378"/>
        <end position="390"/>
    </location>
</feature>
<dbReference type="GO" id="GO:0000973">
    <property type="term" value="P:post-transcriptional tethering of RNA polymerase II gene DNA at nuclear periphery"/>
    <property type="evidence" value="ECO:0000318"/>
    <property type="project" value="GO_Central"/>
</dbReference>
<dbReference type="AlphaFoldDB" id="H3GCS1"/>
<evidence type="ECO:0000256" key="5">
    <source>
        <dbReference type="ARBA" id="ARBA00022927"/>
    </source>
</evidence>
<proteinExistence type="inferred from homology"/>
<evidence type="ECO:0000256" key="6">
    <source>
        <dbReference type="ARBA" id="ARBA00023010"/>
    </source>
</evidence>
<dbReference type="GO" id="GO:0044614">
    <property type="term" value="C:nuclear pore cytoplasmic filaments"/>
    <property type="evidence" value="ECO:0000318"/>
    <property type="project" value="GO_Central"/>
</dbReference>
<evidence type="ECO:0000313" key="12">
    <source>
        <dbReference type="Proteomes" id="UP000005238"/>
    </source>
</evidence>
<sequence>MSGFGSNATNAPAFGFGSAGFDRAAPVIDRVDDASEPFGRVESTQQCFARNGKAATWSKWTPPKPPSRSLFQSSPSVFYSSAGGSKPYTPLFGDPVPQQSGSLFGSSRSSRANQTTGGFSFGRSAAPTTSSNSIFGGDVDSNGVFGTGRSGSAFGSGSSTAKPPLAPSSNPFAAPTSNPFTKATTNPFATKPANVFTGSTTEDKTFGGINEFSFGGSTTTQFGSSTKNLFAVKNVPANPFAMKPSSTVNPFSAKVAPHSTVNPFATKPSSTANPFAAKVAPSSTVNPFAAKVAPNAALSSFPLPTPSASSTDSFAKPGSAWSTTASGMSFRSASMKFKSGLRTPSTPKASPWNLGTQQLKSVEQTQPEPFPHFDWSCKETTQSSAECSLNVSPSEAASSSPSTTASSSVISTAATSTALVASPDRNPYGSGSFGAGLLEQKVKTAIANPPSSTELKMFGARTSSVSSSSVPHLQSPSARFAARLGLARQPLQALPMRPVQPRFPSCKRPMVPSPVRAKLPQADVFRFSSSFSRLAVSKKSSRIRVEPSTMPMNAPTRSSRKANSDDADDEEAQTPVVSDVKSDDASSSHSKGAKVGDHDDEGSPSPACPVLLNEEYFTEPAVSDMQQLTDEELASVENFVIGRRRYGKISFVGATDVRGLQLDNLVTFSDGKVVVYPGDDAKPEVGSAFNKPAVVNLHGISAEVNESHEDFLKRLETHTQALGATFLGYDENSQAGNGVWSFRVEHF</sequence>
<dbReference type="VEuPathDB" id="FungiDB:KRP22_7091"/>
<reference evidence="11" key="2">
    <citation type="submission" date="2015-06" db="UniProtKB">
        <authorList>
            <consortium name="EnsemblProtists"/>
        </authorList>
    </citation>
    <scope>IDENTIFICATION</scope>
    <source>
        <strain evidence="11">Pr102</strain>
    </source>
</reference>
<evidence type="ECO:0000256" key="4">
    <source>
        <dbReference type="ARBA" id="ARBA00022816"/>
    </source>
</evidence>
<dbReference type="PROSITE" id="PS51434">
    <property type="entry name" value="NUP_C"/>
    <property type="match status" value="1"/>
</dbReference>
<protein>
    <recommendedName>
        <fullName evidence="10">Peptidase S59 domain-containing protein</fullName>
    </recommendedName>
</protein>
<dbReference type="VEuPathDB" id="FungiDB:KRP23_9801"/>
<dbReference type="HOGENOM" id="CLU_350054_0_0_1"/>
<feature type="region of interest" description="Disordered" evidence="9">
    <location>
        <begin position="492"/>
        <end position="514"/>
    </location>
</feature>
<evidence type="ECO:0000256" key="3">
    <source>
        <dbReference type="ARBA" id="ARBA00022448"/>
    </source>
</evidence>
<dbReference type="GeneID" id="94231172"/>
<dbReference type="InterPro" id="IPR036903">
    <property type="entry name" value="Nup98_auto-Pept-S59_dom_sf"/>
</dbReference>
<keyword evidence="12" id="KW-1185">Reference proteome</keyword>
<name>H3GCS1_PHYRM</name>
<dbReference type="PANTHER" id="PTHR23198">
    <property type="entry name" value="NUCLEOPORIN"/>
    <property type="match status" value="1"/>
</dbReference>
<dbReference type="GO" id="GO:0003723">
    <property type="term" value="F:RNA binding"/>
    <property type="evidence" value="ECO:0000318"/>
    <property type="project" value="GO_Central"/>
</dbReference>
<dbReference type="EMBL" id="DS566000">
    <property type="status" value="NOT_ANNOTATED_CDS"/>
    <property type="molecule type" value="Genomic_DNA"/>
</dbReference>
<feature type="region of interest" description="Disordered" evidence="9">
    <location>
        <begin position="533"/>
        <end position="609"/>
    </location>
</feature>
<evidence type="ECO:0000256" key="7">
    <source>
        <dbReference type="ARBA" id="ARBA00023132"/>
    </source>
</evidence>
<dbReference type="Gene3D" id="3.30.1610.10">
    <property type="entry name" value="Peptidase S59, nucleoporin"/>
    <property type="match status" value="1"/>
</dbReference>
<dbReference type="EnsemblProtists" id="Phyra73296">
    <property type="protein sequence ID" value="Phyra73296"/>
    <property type="gene ID" value="Phyra73296"/>
</dbReference>